<accession>A0A8S3XCZ6</accession>
<keyword evidence="6" id="KW-1185">Reference proteome</keyword>
<evidence type="ECO:0000313" key="5">
    <source>
        <dbReference type="EMBL" id="CAG5013577.1"/>
    </source>
</evidence>
<dbReference type="InterPro" id="IPR013162">
    <property type="entry name" value="CD80_C2-set"/>
</dbReference>
<keyword evidence="3" id="KW-1015">Disulfide bond</keyword>
<name>A0A8S3XCZ6_PARAO</name>
<evidence type="ECO:0000259" key="4">
    <source>
        <dbReference type="PROSITE" id="PS50835"/>
    </source>
</evidence>
<dbReference type="AlphaFoldDB" id="A0A8S3XCZ6"/>
<dbReference type="SMART" id="SM00408">
    <property type="entry name" value="IGc2"/>
    <property type="match status" value="2"/>
</dbReference>
<dbReference type="InterPro" id="IPR003598">
    <property type="entry name" value="Ig_sub2"/>
</dbReference>
<evidence type="ECO:0000313" key="6">
    <source>
        <dbReference type="Proteomes" id="UP000691718"/>
    </source>
</evidence>
<evidence type="ECO:0000256" key="1">
    <source>
        <dbReference type="ARBA" id="ARBA00004167"/>
    </source>
</evidence>
<dbReference type="OrthoDB" id="10028801at2759"/>
<dbReference type="Pfam" id="PF08205">
    <property type="entry name" value="C2-set_2"/>
    <property type="match status" value="1"/>
</dbReference>
<feature type="domain" description="Ig-like" evidence="4">
    <location>
        <begin position="19"/>
        <end position="102"/>
    </location>
</feature>
<evidence type="ECO:0000256" key="2">
    <source>
        <dbReference type="ARBA" id="ARBA00023136"/>
    </source>
</evidence>
<dbReference type="PANTHER" id="PTHR23278">
    <property type="entry name" value="SIDESTEP PROTEIN"/>
    <property type="match status" value="1"/>
</dbReference>
<keyword evidence="2" id="KW-0472">Membrane</keyword>
<dbReference type="Proteomes" id="UP000691718">
    <property type="component" value="Unassembled WGS sequence"/>
</dbReference>
<protein>
    <submittedName>
        <fullName evidence="5">(apollo) hypothetical protein</fullName>
    </submittedName>
</protein>
<proteinExistence type="predicted"/>
<dbReference type="PANTHER" id="PTHR23278:SF19">
    <property type="entry name" value="OBSCURIN"/>
    <property type="match status" value="1"/>
</dbReference>
<comment type="subcellular location">
    <subcellularLocation>
        <location evidence="1">Membrane</location>
        <topology evidence="1">Single-pass membrane protein</topology>
    </subcellularLocation>
</comment>
<reference evidence="5" key="1">
    <citation type="submission" date="2021-04" db="EMBL/GenBank/DDBJ databases">
        <authorList>
            <person name="Tunstrom K."/>
        </authorList>
    </citation>
    <scope>NUCLEOTIDE SEQUENCE</scope>
</reference>
<feature type="domain" description="Ig-like" evidence="4">
    <location>
        <begin position="196"/>
        <end position="282"/>
    </location>
</feature>
<feature type="domain" description="Ig-like" evidence="4">
    <location>
        <begin position="122"/>
        <end position="190"/>
    </location>
</feature>
<feature type="domain" description="Ig-like" evidence="4">
    <location>
        <begin position="296"/>
        <end position="380"/>
    </location>
</feature>
<organism evidence="5 6">
    <name type="scientific">Parnassius apollo</name>
    <name type="common">Apollo butterfly</name>
    <name type="synonym">Papilio apollo</name>
    <dbReference type="NCBI Taxonomy" id="110799"/>
    <lineage>
        <taxon>Eukaryota</taxon>
        <taxon>Metazoa</taxon>
        <taxon>Ecdysozoa</taxon>
        <taxon>Arthropoda</taxon>
        <taxon>Hexapoda</taxon>
        <taxon>Insecta</taxon>
        <taxon>Pterygota</taxon>
        <taxon>Neoptera</taxon>
        <taxon>Endopterygota</taxon>
        <taxon>Lepidoptera</taxon>
        <taxon>Glossata</taxon>
        <taxon>Ditrysia</taxon>
        <taxon>Papilionoidea</taxon>
        <taxon>Papilionidae</taxon>
        <taxon>Parnassiinae</taxon>
        <taxon>Parnassini</taxon>
        <taxon>Parnassius</taxon>
        <taxon>Parnassius</taxon>
    </lineage>
</organism>
<comment type="caution">
    <text evidence="5">The sequence shown here is derived from an EMBL/GenBank/DDBJ whole genome shotgun (WGS) entry which is preliminary data.</text>
</comment>
<dbReference type="GO" id="GO:0016020">
    <property type="term" value="C:membrane"/>
    <property type="evidence" value="ECO:0007669"/>
    <property type="project" value="UniProtKB-SubCell"/>
</dbReference>
<evidence type="ECO:0000256" key="3">
    <source>
        <dbReference type="ARBA" id="ARBA00023157"/>
    </source>
</evidence>
<dbReference type="InterPro" id="IPR003599">
    <property type="entry name" value="Ig_sub"/>
</dbReference>
<dbReference type="EMBL" id="CAJQZP010001050">
    <property type="protein sequence ID" value="CAG5013577.1"/>
    <property type="molecule type" value="Genomic_DNA"/>
</dbReference>
<dbReference type="PROSITE" id="PS50835">
    <property type="entry name" value="IG_LIKE"/>
    <property type="match status" value="5"/>
</dbReference>
<dbReference type="InterPro" id="IPR007110">
    <property type="entry name" value="Ig-like_dom"/>
</dbReference>
<dbReference type="Pfam" id="PF13927">
    <property type="entry name" value="Ig_3"/>
    <property type="match status" value="1"/>
</dbReference>
<feature type="domain" description="Ig-like" evidence="4">
    <location>
        <begin position="391"/>
        <end position="481"/>
    </location>
</feature>
<sequence length="534" mass="58230">MEVLTSEWGSAAKVVNDGPTLWWIMKRIIKRVEVESVQGPTGGRVELPCDVSPALSADKVGLVIWYKQGHETPIYSPEDSGQYRCRVDFIKSPTKNTRLNLTVLSSEGNDEVHGNILGPYDKGAEVNLTCIAVGGRPIARVSWWKSHALLANSEARATVSFKLHRPDFGTDITCQAVTDPSIPPLSNRLSIDMNLPPLSVRIQGGKRPLVAGQSTELPCQVVGARPKPVIPWWKGGTKLTTVRDSTSMDGNITMSVLTFVPAIEDAGRVLSCRAAQPKISYTTREDGWKMEIQHLPVVTLNLGANLDADKVVEGSDIYLDCRVRANPWYSNVHFTHNGITVKSGPGVLLANQTLVLQHVSRQAAGAYVCSATNTLGDGLSSPLILDVKYAPTCKSEQPINIRAARGEVVEIECIVDANPKVSLTYQWWFNSSTHARRELKISPSHVQNEASTFVYVVNSSADYGPAVQCVAFNLVGSQTLPCVYHILPAEKPSAVRNCDITNVTYDSLTLNCTPGHDGGVRQTLFLEVSELSYT</sequence>
<dbReference type="SMART" id="SM00409">
    <property type="entry name" value="IG"/>
    <property type="match status" value="4"/>
</dbReference>
<gene>
    <name evidence="5" type="ORF">PAPOLLO_LOCUS15960</name>
</gene>